<dbReference type="AlphaFoldDB" id="A0A9Q1CZ33"/>
<proteinExistence type="predicted"/>
<organism evidence="1 2">
    <name type="scientific">Conger conger</name>
    <name type="common">Conger eel</name>
    <name type="synonym">Muraena conger</name>
    <dbReference type="NCBI Taxonomy" id="82655"/>
    <lineage>
        <taxon>Eukaryota</taxon>
        <taxon>Metazoa</taxon>
        <taxon>Chordata</taxon>
        <taxon>Craniata</taxon>
        <taxon>Vertebrata</taxon>
        <taxon>Euteleostomi</taxon>
        <taxon>Actinopterygii</taxon>
        <taxon>Neopterygii</taxon>
        <taxon>Teleostei</taxon>
        <taxon>Anguilliformes</taxon>
        <taxon>Congridae</taxon>
        <taxon>Conger</taxon>
    </lineage>
</organism>
<sequence>MHRQSVCATGGGEGTPKLTPLDEKLAGIIGEPLLSGVVTEAEGDTDLHRMTQSLRVPAGSVAVPLRVPAGVGGSAAEELCAPNVSTAPHATEPSSSGRVLTNAILQMQRETIDSINHRK</sequence>
<accession>A0A9Q1CZ33</accession>
<evidence type="ECO:0000313" key="2">
    <source>
        <dbReference type="Proteomes" id="UP001152803"/>
    </source>
</evidence>
<gene>
    <name evidence="1" type="ORF">COCON_G00202180</name>
</gene>
<dbReference type="EMBL" id="JAFJMO010000016">
    <property type="protein sequence ID" value="KAJ8253606.1"/>
    <property type="molecule type" value="Genomic_DNA"/>
</dbReference>
<reference evidence="1" key="1">
    <citation type="journal article" date="2023" name="Science">
        <title>Genome structures resolve the early diversification of teleost fishes.</title>
        <authorList>
            <person name="Parey E."/>
            <person name="Louis A."/>
            <person name="Montfort J."/>
            <person name="Bouchez O."/>
            <person name="Roques C."/>
            <person name="Iampietro C."/>
            <person name="Lluch J."/>
            <person name="Castinel A."/>
            <person name="Donnadieu C."/>
            <person name="Desvignes T."/>
            <person name="Floi Bucao C."/>
            <person name="Jouanno E."/>
            <person name="Wen M."/>
            <person name="Mejri S."/>
            <person name="Dirks R."/>
            <person name="Jansen H."/>
            <person name="Henkel C."/>
            <person name="Chen W.J."/>
            <person name="Zahm M."/>
            <person name="Cabau C."/>
            <person name="Klopp C."/>
            <person name="Thompson A.W."/>
            <person name="Robinson-Rechavi M."/>
            <person name="Braasch I."/>
            <person name="Lecointre G."/>
            <person name="Bobe J."/>
            <person name="Postlethwait J.H."/>
            <person name="Berthelot C."/>
            <person name="Roest Crollius H."/>
            <person name="Guiguen Y."/>
        </authorList>
    </citation>
    <scope>NUCLEOTIDE SEQUENCE</scope>
    <source>
        <strain evidence="1">Concon-B</strain>
    </source>
</reference>
<dbReference type="OrthoDB" id="6499071at2759"/>
<evidence type="ECO:0000313" key="1">
    <source>
        <dbReference type="EMBL" id="KAJ8253606.1"/>
    </source>
</evidence>
<keyword evidence="2" id="KW-1185">Reference proteome</keyword>
<comment type="caution">
    <text evidence="1">The sequence shown here is derived from an EMBL/GenBank/DDBJ whole genome shotgun (WGS) entry which is preliminary data.</text>
</comment>
<name>A0A9Q1CZ33_CONCO</name>
<protein>
    <submittedName>
        <fullName evidence="1">Uncharacterized protein</fullName>
    </submittedName>
</protein>
<dbReference type="Proteomes" id="UP001152803">
    <property type="component" value="Unassembled WGS sequence"/>
</dbReference>